<feature type="compositionally biased region" description="Low complexity" evidence="5">
    <location>
        <begin position="424"/>
        <end position="437"/>
    </location>
</feature>
<dbReference type="GO" id="GO:0005730">
    <property type="term" value="C:nucleolus"/>
    <property type="evidence" value="ECO:0007669"/>
    <property type="project" value="TreeGrafter"/>
</dbReference>
<feature type="compositionally biased region" description="Polar residues" evidence="5">
    <location>
        <begin position="291"/>
        <end position="300"/>
    </location>
</feature>
<dbReference type="CDD" id="cd12455">
    <property type="entry name" value="RRM_like_Smg4_UPF3"/>
    <property type="match status" value="1"/>
</dbReference>
<comment type="similarity">
    <text evidence="2">Belongs to the RENT3 family.</text>
</comment>
<dbReference type="Proteomes" id="UP000772434">
    <property type="component" value="Unassembled WGS sequence"/>
</dbReference>
<organism evidence="7 8">
    <name type="scientific">Rhodocollybia butyracea</name>
    <dbReference type="NCBI Taxonomy" id="206335"/>
    <lineage>
        <taxon>Eukaryota</taxon>
        <taxon>Fungi</taxon>
        <taxon>Dikarya</taxon>
        <taxon>Basidiomycota</taxon>
        <taxon>Agaricomycotina</taxon>
        <taxon>Agaricomycetes</taxon>
        <taxon>Agaricomycetidae</taxon>
        <taxon>Agaricales</taxon>
        <taxon>Marasmiineae</taxon>
        <taxon>Omphalotaceae</taxon>
        <taxon>Rhodocollybia</taxon>
    </lineage>
</organism>
<dbReference type="SUPFAM" id="SSF54928">
    <property type="entry name" value="RNA-binding domain, RBD"/>
    <property type="match status" value="1"/>
</dbReference>
<dbReference type="EMBL" id="JADNRY010000001">
    <property type="protein sequence ID" value="KAF9078390.1"/>
    <property type="molecule type" value="Genomic_DNA"/>
</dbReference>
<comment type="caution">
    <text evidence="7">The sequence shown here is derived from an EMBL/GenBank/DDBJ whole genome shotgun (WGS) entry which is preliminary data.</text>
</comment>
<dbReference type="InterPro" id="IPR039722">
    <property type="entry name" value="Upf3"/>
</dbReference>
<feature type="compositionally biased region" description="Basic and acidic residues" evidence="5">
    <location>
        <begin position="17"/>
        <end position="42"/>
    </location>
</feature>
<evidence type="ECO:0000256" key="5">
    <source>
        <dbReference type="SAM" id="MobiDB-lite"/>
    </source>
</evidence>
<dbReference type="Pfam" id="PF03467">
    <property type="entry name" value="Smg4_UPF3"/>
    <property type="match status" value="1"/>
</dbReference>
<evidence type="ECO:0000313" key="7">
    <source>
        <dbReference type="EMBL" id="KAF9078390.1"/>
    </source>
</evidence>
<feature type="region of interest" description="Disordered" evidence="5">
    <location>
        <begin position="202"/>
        <end position="511"/>
    </location>
</feature>
<feature type="compositionally biased region" description="Low complexity" evidence="5">
    <location>
        <begin position="394"/>
        <end position="408"/>
    </location>
</feature>
<evidence type="ECO:0000256" key="1">
    <source>
        <dbReference type="ARBA" id="ARBA00004123"/>
    </source>
</evidence>
<dbReference type="OrthoDB" id="18087at2759"/>
<feature type="domain" description="UPF3" evidence="6">
    <location>
        <begin position="41"/>
        <end position="201"/>
    </location>
</feature>
<evidence type="ECO:0000313" key="8">
    <source>
        <dbReference type="Proteomes" id="UP000772434"/>
    </source>
</evidence>
<evidence type="ECO:0000256" key="4">
    <source>
        <dbReference type="ARBA" id="ARBA00023242"/>
    </source>
</evidence>
<accession>A0A9P5UFK2</accession>
<dbReference type="PANTHER" id="PTHR13112">
    <property type="entry name" value="UPF3 REGULATOR OF NONSENSE TRANSCRIPTS-LIKE PROTEIN"/>
    <property type="match status" value="1"/>
</dbReference>
<reference evidence="7" key="1">
    <citation type="submission" date="2020-11" db="EMBL/GenBank/DDBJ databases">
        <authorList>
            <consortium name="DOE Joint Genome Institute"/>
            <person name="Ahrendt S."/>
            <person name="Riley R."/>
            <person name="Andreopoulos W."/>
            <person name="Labutti K."/>
            <person name="Pangilinan J."/>
            <person name="Ruiz-Duenas F.J."/>
            <person name="Barrasa J.M."/>
            <person name="Sanchez-Garcia M."/>
            <person name="Camarero S."/>
            <person name="Miyauchi S."/>
            <person name="Serrano A."/>
            <person name="Linde D."/>
            <person name="Babiker R."/>
            <person name="Drula E."/>
            <person name="Ayuso-Fernandez I."/>
            <person name="Pacheco R."/>
            <person name="Padilla G."/>
            <person name="Ferreira P."/>
            <person name="Barriuso J."/>
            <person name="Kellner H."/>
            <person name="Castanera R."/>
            <person name="Alfaro M."/>
            <person name="Ramirez L."/>
            <person name="Pisabarro A.G."/>
            <person name="Kuo A."/>
            <person name="Tritt A."/>
            <person name="Lipzen A."/>
            <person name="He G."/>
            <person name="Yan M."/>
            <person name="Ng V."/>
            <person name="Cullen D."/>
            <person name="Martin F."/>
            <person name="Rosso M.-N."/>
            <person name="Henrissat B."/>
            <person name="Hibbett D."/>
            <person name="Martinez A.T."/>
            <person name="Grigoriev I.V."/>
        </authorList>
    </citation>
    <scope>NUCLEOTIDE SEQUENCE</scope>
    <source>
        <strain evidence="7">AH 40177</strain>
    </source>
</reference>
<protein>
    <submittedName>
        <fullName evidence="7">Smg-4/UPF3 family-domain-containing protein</fullName>
    </submittedName>
</protein>
<dbReference type="GO" id="GO:0003729">
    <property type="term" value="F:mRNA binding"/>
    <property type="evidence" value="ECO:0007669"/>
    <property type="project" value="TreeGrafter"/>
</dbReference>
<keyword evidence="8" id="KW-1185">Reference proteome</keyword>
<proteinExistence type="inferred from homology"/>
<evidence type="ECO:0000256" key="3">
    <source>
        <dbReference type="ARBA" id="ARBA00023161"/>
    </source>
</evidence>
<evidence type="ECO:0000256" key="2">
    <source>
        <dbReference type="ARBA" id="ARBA00005991"/>
    </source>
</evidence>
<dbReference type="GO" id="GO:0000184">
    <property type="term" value="P:nuclear-transcribed mRNA catabolic process, nonsense-mediated decay"/>
    <property type="evidence" value="ECO:0007669"/>
    <property type="project" value="UniProtKB-KW"/>
</dbReference>
<name>A0A9P5UFK2_9AGAR</name>
<keyword evidence="3" id="KW-0866">Nonsense-mediated mRNA decay</keyword>
<dbReference type="InterPro" id="IPR005120">
    <property type="entry name" value="UPF3_dom"/>
</dbReference>
<evidence type="ECO:0000259" key="6">
    <source>
        <dbReference type="Pfam" id="PF03467"/>
    </source>
</evidence>
<comment type="subcellular location">
    <subcellularLocation>
        <location evidence="1">Nucleus</location>
    </subcellularLocation>
</comment>
<dbReference type="InterPro" id="IPR035979">
    <property type="entry name" value="RBD_domain_sf"/>
</dbReference>
<sequence length="511" mass="54180">MASTTVNPTSPTQPPKSKKEKEREKKERDRERKEKAAQHSERLKIVVRKLPPNLPEEIFWQSVQTWVTDETTTWKIYYPGKFRSRVNKENIASRAYIVFKDEEQLALFSREYDGHLFRDKSGNESQAVVEFAPYQKVPPEKKKPDARNGTIEKDENYISFIESLAAAANPEPISIEALIALTQAAPQPKTTPLLEALKAEKSAVKDKPTMKEKVAIMRNTTHETARKEDATKKKGGKATNSHDTPAAPSASNKKSHSSKKPVNPGAGPAPAASGPSKSGGSPAKLSKAARQQASSQTQLQPPIKVLTNASAATTVAPPTTSVSSDPRPEPPSSTAPRRGRPILGLASRHFEAALSGAGVGAGERKSRRERDKERESGGVLPKEKEMGSGGGKDPSSTANTTPTNSRPSPSSPKRDRGNAKRKGSISGASGAPSAVASKVPNILRRTVAPDGPSDPGSNASSTMLQRGGGGGDESVLGPMANEGGSSARGGRRGRGRGGRGSGNADAVPRPG</sequence>
<feature type="region of interest" description="Disordered" evidence="5">
    <location>
        <begin position="1"/>
        <end position="42"/>
    </location>
</feature>
<feature type="compositionally biased region" description="Polar residues" evidence="5">
    <location>
        <begin position="455"/>
        <end position="464"/>
    </location>
</feature>
<dbReference type="GO" id="GO:0045727">
    <property type="term" value="P:positive regulation of translation"/>
    <property type="evidence" value="ECO:0007669"/>
    <property type="project" value="TreeGrafter"/>
</dbReference>
<feature type="compositionally biased region" description="Low complexity" evidence="5">
    <location>
        <begin position="260"/>
        <end position="289"/>
    </location>
</feature>
<dbReference type="InterPro" id="IPR012677">
    <property type="entry name" value="Nucleotide-bd_a/b_plait_sf"/>
</dbReference>
<gene>
    <name evidence="7" type="ORF">BDP27DRAFT_1251986</name>
</gene>
<feature type="compositionally biased region" description="Low complexity" evidence="5">
    <location>
        <begin position="309"/>
        <end position="324"/>
    </location>
</feature>
<dbReference type="PANTHER" id="PTHR13112:SF0">
    <property type="entry name" value="FI21285P1"/>
    <property type="match status" value="1"/>
</dbReference>
<feature type="compositionally biased region" description="Basic and acidic residues" evidence="5">
    <location>
        <begin position="202"/>
        <end position="232"/>
    </location>
</feature>
<dbReference type="GO" id="GO:0005737">
    <property type="term" value="C:cytoplasm"/>
    <property type="evidence" value="ECO:0007669"/>
    <property type="project" value="TreeGrafter"/>
</dbReference>
<keyword evidence="4" id="KW-0539">Nucleus</keyword>
<dbReference type="Gene3D" id="3.30.70.330">
    <property type="match status" value="1"/>
</dbReference>
<feature type="compositionally biased region" description="Basic and acidic residues" evidence="5">
    <location>
        <begin position="362"/>
        <end position="386"/>
    </location>
</feature>
<dbReference type="AlphaFoldDB" id="A0A9P5UFK2"/>